<keyword evidence="3" id="KW-0847">Vitamin C</keyword>
<dbReference type="RefSeq" id="WP_166145028.1">
    <property type="nucleotide sequence ID" value="NZ_JAANYN010000002.1"/>
</dbReference>
<evidence type="ECO:0000256" key="1">
    <source>
        <dbReference type="ARBA" id="ARBA00001961"/>
    </source>
</evidence>
<reference evidence="8 9" key="1">
    <citation type="submission" date="2020-03" db="EMBL/GenBank/DDBJ databases">
        <title>Cyclobacterium plantarum sp. nov., a marine bacterium isolated from a coastal-marine wetland.</title>
        <authorList>
            <person name="Sanchez-Porro C."/>
            <person name="Ventosa A."/>
            <person name="Amoozegar M."/>
        </authorList>
    </citation>
    <scope>NUCLEOTIDE SEQUENCE [LARGE SCALE GENOMIC DNA]</scope>
    <source>
        <strain evidence="8 9">GBPx2</strain>
    </source>
</reference>
<organism evidence="8 9">
    <name type="scientific">Cyclobacterium plantarum</name>
    <dbReference type="NCBI Taxonomy" id="2716263"/>
    <lineage>
        <taxon>Bacteria</taxon>
        <taxon>Pseudomonadati</taxon>
        <taxon>Bacteroidota</taxon>
        <taxon>Cytophagia</taxon>
        <taxon>Cytophagales</taxon>
        <taxon>Cyclobacteriaceae</taxon>
        <taxon>Cyclobacterium</taxon>
    </lineage>
</organism>
<evidence type="ECO:0000256" key="3">
    <source>
        <dbReference type="ARBA" id="ARBA00022896"/>
    </source>
</evidence>
<comment type="caution">
    <text evidence="8">The sequence shown here is derived from an EMBL/GenBank/DDBJ whole genome shotgun (WGS) entry which is preliminary data.</text>
</comment>
<dbReference type="Gene3D" id="2.60.120.620">
    <property type="entry name" value="q2cbj1_9rhob like domain"/>
    <property type="match status" value="1"/>
</dbReference>
<dbReference type="InterPro" id="IPR005123">
    <property type="entry name" value="Oxoglu/Fe-dep_dioxygenase_dom"/>
</dbReference>
<dbReference type="InterPro" id="IPR006620">
    <property type="entry name" value="Pro_4_hyd_alph"/>
</dbReference>
<dbReference type="SMART" id="SM00702">
    <property type="entry name" value="P4Hc"/>
    <property type="match status" value="1"/>
</dbReference>
<dbReference type="PANTHER" id="PTHR12907">
    <property type="entry name" value="EGL NINE HOMOLOG-RELATED"/>
    <property type="match status" value="1"/>
</dbReference>
<keyword evidence="9" id="KW-1185">Reference proteome</keyword>
<evidence type="ECO:0000256" key="2">
    <source>
        <dbReference type="ARBA" id="ARBA00022723"/>
    </source>
</evidence>
<keyword evidence="4" id="KW-0223">Dioxygenase</keyword>
<dbReference type="Pfam" id="PF13640">
    <property type="entry name" value="2OG-FeII_Oxy_3"/>
    <property type="match status" value="1"/>
</dbReference>
<name>A0ABX0H4I1_9BACT</name>
<dbReference type="Proteomes" id="UP000649799">
    <property type="component" value="Unassembled WGS sequence"/>
</dbReference>
<dbReference type="PANTHER" id="PTHR12907:SF26">
    <property type="entry name" value="HIF PROLYL HYDROXYLASE, ISOFORM C"/>
    <property type="match status" value="1"/>
</dbReference>
<proteinExistence type="predicted"/>
<sequence>MKQGKTKKKNELLADELYTKGWTVMDEYISEEFRIQLLKEQRELLYHGQFRHAGVGNGDTFAIKPEIRSDKVLWLDENQLTPLQQIYWNELDQLRIAINHRCFLGLRSFEAHFAMYPPGSFYLRHLDRFQSVNYRIVSVILYLNDTWDESEGGALRLYFTGSNGLEEHTDIFPIGGRLVVFLSGEIHHEVLPTKATRISLTGWYKDIY</sequence>
<dbReference type="PROSITE" id="PS51471">
    <property type="entry name" value="FE2OG_OXY"/>
    <property type="match status" value="1"/>
</dbReference>
<comment type="cofactor">
    <cofactor evidence="1">
        <name>L-ascorbate</name>
        <dbReference type="ChEBI" id="CHEBI:38290"/>
    </cofactor>
</comment>
<keyword evidence="5" id="KW-0560">Oxidoreductase</keyword>
<accession>A0ABX0H4I1</accession>
<evidence type="ECO:0000256" key="5">
    <source>
        <dbReference type="ARBA" id="ARBA00023002"/>
    </source>
</evidence>
<evidence type="ECO:0000313" key="8">
    <source>
        <dbReference type="EMBL" id="NHE56728.1"/>
    </source>
</evidence>
<dbReference type="InterPro" id="IPR044862">
    <property type="entry name" value="Pro_4_hyd_alph_FE2OG_OXY"/>
</dbReference>
<protein>
    <submittedName>
        <fullName evidence="8">2OG-Fe(II) oxygenase</fullName>
    </submittedName>
</protein>
<dbReference type="EMBL" id="JAANYN010000002">
    <property type="protein sequence ID" value="NHE56728.1"/>
    <property type="molecule type" value="Genomic_DNA"/>
</dbReference>
<gene>
    <name evidence="8" type="ORF">G9Q97_07870</name>
</gene>
<evidence type="ECO:0000256" key="6">
    <source>
        <dbReference type="ARBA" id="ARBA00023004"/>
    </source>
</evidence>
<evidence type="ECO:0000259" key="7">
    <source>
        <dbReference type="PROSITE" id="PS51471"/>
    </source>
</evidence>
<evidence type="ECO:0000256" key="4">
    <source>
        <dbReference type="ARBA" id="ARBA00022964"/>
    </source>
</evidence>
<keyword evidence="6" id="KW-0408">Iron</keyword>
<evidence type="ECO:0000313" key="9">
    <source>
        <dbReference type="Proteomes" id="UP000649799"/>
    </source>
</evidence>
<dbReference type="InterPro" id="IPR051559">
    <property type="entry name" value="HIF_prolyl_hydroxylases"/>
</dbReference>
<feature type="domain" description="Fe2OG dioxygenase" evidence="7">
    <location>
        <begin position="102"/>
        <end position="206"/>
    </location>
</feature>
<keyword evidence="2" id="KW-0479">Metal-binding</keyword>